<reference evidence="1" key="1">
    <citation type="journal article" date="2014" name="Proc. Natl. Acad. Sci. U.S.A.">
        <title>Baculovirus resistance in codling moth is virus isolate-dependent and the consequence of a mutation in viral gene pe38.</title>
        <authorList>
            <person name="Gebhardt M.M."/>
            <person name="Eberle K.E."/>
            <person name="Radtke P."/>
            <person name="Jehle J.A."/>
        </authorList>
    </citation>
    <scope>NUCLEOTIDE SEQUENCE</scope>
    <source>
        <strain evidence="1">CpGV-I07</strain>
    </source>
</reference>
<gene>
    <name evidence="1" type="primary">orf81</name>
</gene>
<dbReference type="Pfam" id="PF04786">
    <property type="entry name" value="Baculo_DNA_bind"/>
    <property type="match status" value="1"/>
</dbReference>
<name>A0A097P151_GVCP</name>
<protein>
    <submittedName>
        <fullName evidence="1">ORF81 dbp</fullName>
    </submittedName>
</protein>
<organismHost>
    <name type="scientific">Cydia pomonella</name>
    <name type="common">Codling moth</name>
    <dbReference type="NCBI Taxonomy" id="82600"/>
</organismHost>
<reference evidence="1" key="2">
    <citation type="submission" date="2014-07" db="EMBL/GenBank/DDBJ databases">
        <title>Comparative genomics of CpGV: Evolution of a crop protection agent.</title>
        <authorList>
            <person name="Radtke P.C."/>
            <person name="Jehle J.A."/>
        </authorList>
    </citation>
    <scope>NUCLEOTIDE SEQUENCE</scope>
    <source>
        <strain evidence="1">CpGV-I07</strain>
    </source>
</reference>
<evidence type="ECO:0000313" key="1">
    <source>
        <dbReference type="EMBL" id="AIU36863.1"/>
    </source>
</evidence>
<proteinExistence type="predicted"/>
<accession>A0A097P151</accession>
<organism evidence="1">
    <name type="scientific">Cydia pomonella granulosis virus</name>
    <name type="common">CpGV</name>
    <name type="synonym">Cydia pomonella granulovirus</name>
    <dbReference type="NCBI Taxonomy" id="28289"/>
    <lineage>
        <taxon>Viruses</taxon>
        <taxon>Viruses incertae sedis</taxon>
        <taxon>Naldaviricetes</taxon>
        <taxon>Lefavirales</taxon>
        <taxon>Baculoviridae</taxon>
        <taxon>Betabaculovirus</taxon>
        <taxon>Betabaculovirus cypomonellae</taxon>
    </lineage>
</organism>
<dbReference type="EMBL" id="KM217574">
    <property type="protein sequence ID" value="AIU36863.1"/>
    <property type="molecule type" value="Genomic_DNA"/>
</dbReference>
<sequence>MSQQLAVSTQAVPSANELTQSIANLDALEWDLQLIVRMNKNMVTPNDVFNCITSDFARNILQWNKYYRLEDLSKHIVYDAPTKSFKYDESKIQIYSIEKTDKKTQYMIGLKTMSKPKLCSFWDKATVKMCKGGFGEFHIINLNNEPTLINYVEQFMGHFMFKRQRQSEPTPLSMEDGALVSVPSGFTEKERFLSRFFVLDTNDNQKNLEENAQVEKYILNRMSAEFYHQLFEIPDKKNVSESHEFIVCTVFNGVEEKVKILKPSNESQFSFSMWYTPIVFIYVRKPGEDQ</sequence>
<dbReference type="InterPro" id="IPR006871">
    <property type="entry name" value="ssDNA-bd_baculovirus"/>
</dbReference>